<evidence type="ECO:0000313" key="1">
    <source>
        <dbReference type="EMBL" id="MEN5376972.1"/>
    </source>
</evidence>
<name>A0ABV0BUD5_9SPHI</name>
<dbReference type="Pfam" id="PF14135">
    <property type="entry name" value="DUF4302"/>
    <property type="match status" value="1"/>
</dbReference>
<dbReference type="EMBL" id="JBDJNQ010000002">
    <property type="protein sequence ID" value="MEN5376972.1"/>
    <property type="molecule type" value="Genomic_DNA"/>
</dbReference>
<protein>
    <submittedName>
        <fullName evidence="1">DUF4302 domain-containing protein</fullName>
    </submittedName>
</protein>
<dbReference type="RefSeq" id="WP_346580986.1">
    <property type="nucleotide sequence ID" value="NZ_JBDJLH010000003.1"/>
</dbReference>
<evidence type="ECO:0000313" key="2">
    <source>
        <dbReference type="Proteomes" id="UP001409291"/>
    </source>
</evidence>
<comment type="caution">
    <text evidence="1">The sequence shown here is derived from an EMBL/GenBank/DDBJ whole genome shotgun (WGS) entry which is preliminary data.</text>
</comment>
<proteinExistence type="predicted"/>
<keyword evidence="2" id="KW-1185">Reference proteome</keyword>
<dbReference type="InterPro" id="IPR025396">
    <property type="entry name" value="DUF4302"/>
</dbReference>
<reference evidence="1 2" key="1">
    <citation type="submission" date="2024-04" db="EMBL/GenBank/DDBJ databases">
        <title>WGS of bacteria from Torrens River.</title>
        <authorList>
            <person name="Wyrsch E.R."/>
            <person name="Drigo B."/>
        </authorList>
    </citation>
    <scope>NUCLEOTIDE SEQUENCE [LARGE SCALE GENOMIC DNA]</scope>
    <source>
        <strain evidence="1 2">TWI391</strain>
    </source>
</reference>
<dbReference type="Proteomes" id="UP001409291">
    <property type="component" value="Unassembled WGS sequence"/>
</dbReference>
<organism evidence="1 2">
    <name type="scientific">Sphingobacterium kitahiroshimense</name>
    <dbReference type="NCBI Taxonomy" id="470446"/>
    <lineage>
        <taxon>Bacteria</taxon>
        <taxon>Pseudomonadati</taxon>
        <taxon>Bacteroidota</taxon>
        <taxon>Sphingobacteriia</taxon>
        <taxon>Sphingobacteriales</taxon>
        <taxon>Sphingobacteriaceae</taxon>
        <taxon>Sphingobacterium</taxon>
    </lineage>
</organism>
<accession>A0ABV0BUD5</accession>
<gene>
    <name evidence="1" type="ORF">ABE541_06845</name>
</gene>
<sequence>MKLKYLLILFLLPIFLFNSCKREEDRIFDTNATVRITEAVQNAYTVLQGNKAGWMMKFYPSKNQEFGGYTIFTKFISNEKVSIASDPIAGVETSSYAVVAESGPVLTFNGYNKSIHWFSEPGKDNGGIGPDDSGMQGDFEFIVLKATADSVVLKGKKTGSHLVMLPLKNEEFESMSKSYQDATIKFNEFTVYTLETGGNKVVTLDYDSDYRVFNNPNDPASESMSFRIIPGGLDFYKPYTIAGKSFDRLDYVEPTSGYKYGYYTDKDKTFKIVPIATPLNVLLKSKRWSMSYNNIGPTGKIYWDRAKIALKANGIVVNNAYIGKSFSENGLFYVLQNGVVSGGITHYIDLVEGTDDQVYIELEGYAVGNFSGAHWSGGINNITTPFNGRTFKITSDGTPNPTSITLTDIGIPTNTYKVFLKDINDPFNN</sequence>